<dbReference type="HOGENOM" id="CLU_038505_2_1_2"/>
<keyword evidence="1 2" id="KW-0808">Transferase</keyword>
<dbReference type="EC" id="2.5.1.31" evidence="2"/>
<dbReference type="GO" id="GO:0008834">
    <property type="term" value="F:ditrans,polycis-undecaprenyl-diphosphate synthase [(2E,6E)-farnesyl-diphosphate specific] activity"/>
    <property type="evidence" value="ECO:0007669"/>
    <property type="project" value="UniProtKB-EC"/>
</dbReference>
<dbReference type="Pfam" id="PF01255">
    <property type="entry name" value="Prenyltransf"/>
    <property type="match status" value="1"/>
</dbReference>
<dbReference type="GO" id="GO:0016094">
    <property type="term" value="P:polyprenol biosynthetic process"/>
    <property type="evidence" value="ECO:0007669"/>
    <property type="project" value="TreeGrafter"/>
</dbReference>
<dbReference type="Proteomes" id="UP000034723">
    <property type="component" value="Chromosome"/>
</dbReference>
<dbReference type="InParanoid" id="A0A0F7DBF9"/>
<dbReference type="RefSeq" id="WP_048096081.1">
    <property type="nucleotide sequence ID" value="NZ_CP011267.1"/>
</dbReference>
<dbReference type="PANTHER" id="PTHR10291:SF28">
    <property type="entry name" value="UNDECAPRENYL DIPHOSPHATE SYNTHASE"/>
    <property type="match status" value="1"/>
</dbReference>
<reference evidence="2 3" key="1">
    <citation type="submission" date="2015-04" db="EMBL/GenBank/DDBJ databases">
        <title>The complete genome sequence of the hyperthermophilic, obligate iron-reducing archaeon Geoglobus ahangari strain 234T.</title>
        <authorList>
            <person name="Manzella M.P."/>
            <person name="Holmes D.E."/>
            <person name="Rocheleau J.M."/>
            <person name="Chung A."/>
            <person name="Reguera G."/>
            <person name="Kashefi K."/>
        </authorList>
    </citation>
    <scope>NUCLEOTIDE SEQUENCE [LARGE SCALE GENOMIC DNA]</scope>
    <source>
        <strain evidence="2 3">234</strain>
    </source>
</reference>
<protein>
    <submittedName>
        <fullName evidence="2">Undecaprenyl pyrophosphate synthase</fullName>
        <ecNumber evidence="2">2.5.1.31</ecNumber>
    </submittedName>
</protein>
<dbReference type="PANTHER" id="PTHR10291">
    <property type="entry name" value="DEHYDRODOLICHYL DIPHOSPHATE SYNTHASE FAMILY MEMBER"/>
    <property type="match status" value="1"/>
</dbReference>
<evidence type="ECO:0000256" key="1">
    <source>
        <dbReference type="ARBA" id="ARBA00022679"/>
    </source>
</evidence>
<proteinExistence type="predicted"/>
<dbReference type="InterPro" id="IPR036424">
    <property type="entry name" value="UPP_synth-like_sf"/>
</dbReference>
<organism evidence="2 3">
    <name type="scientific">Geoglobus ahangari</name>
    <dbReference type="NCBI Taxonomy" id="113653"/>
    <lineage>
        <taxon>Archaea</taxon>
        <taxon>Methanobacteriati</taxon>
        <taxon>Methanobacteriota</taxon>
        <taxon>Archaeoglobi</taxon>
        <taxon>Archaeoglobales</taxon>
        <taxon>Archaeoglobaceae</taxon>
        <taxon>Geoglobus</taxon>
    </lineage>
</organism>
<evidence type="ECO:0000313" key="2">
    <source>
        <dbReference type="EMBL" id="AKG91021.1"/>
    </source>
</evidence>
<dbReference type="OrthoDB" id="140576at2157"/>
<name>A0A0F7DBF9_9EURY</name>
<dbReference type="SUPFAM" id="SSF64005">
    <property type="entry name" value="Undecaprenyl diphosphate synthase"/>
    <property type="match status" value="1"/>
</dbReference>
<dbReference type="EMBL" id="CP011267">
    <property type="protein sequence ID" value="AKG91021.1"/>
    <property type="molecule type" value="Genomic_DNA"/>
</dbReference>
<dbReference type="Gene3D" id="3.40.1180.10">
    <property type="entry name" value="Decaprenyl diphosphate synthase-like"/>
    <property type="match status" value="1"/>
</dbReference>
<accession>A0A0F7DBF9</accession>
<keyword evidence="3" id="KW-1185">Reference proteome</keyword>
<evidence type="ECO:0000313" key="3">
    <source>
        <dbReference type="Proteomes" id="UP000034723"/>
    </source>
</evidence>
<sequence length="201" mass="22873">MLDFAYRVYRQKLEREVAKGPVPSHIVVVITPEEFLSGAGGVIRFVEWCVAFGVREVTFAIDGNPEVDDVAEVAERIPGRIRLITRQSVREFGGGGVRVNINLGVGGREEIINAIRSLAEDVVAGKVDPDEVGEEDLGKRLVIRSEPDVILRAGLKAKDFLVWQGIYSEHVFFDLDWKSLRYIDFLRILREYQKRERRYGR</sequence>
<dbReference type="KEGG" id="gah:GAH_01695"/>
<dbReference type="GeneID" id="24804264"/>
<gene>
    <name evidence="2" type="ORF">GAH_01695</name>
</gene>
<dbReference type="AlphaFoldDB" id="A0A0F7DBF9"/>
<dbReference type="InterPro" id="IPR001441">
    <property type="entry name" value="UPP_synth-like"/>
</dbReference>
<dbReference type="STRING" id="113653.GAH_01695"/>